<dbReference type="SUPFAM" id="SSF53850">
    <property type="entry name" value="Periplasmic binding protein-like II"/>
    <property type="match status" value="1"/>
</dbReference>
<evidence type="ECO:0000256" key="1">
    <source>
        <dbReference type="ARBA" id="ARBA00010333"/>
    </source>
</evidence>
<accession>A0A1H8KBV5</accession>
<evidence type="ECO:0000313" key="6">
    <source>
        <dbReference type="EMBL" id="SEN90482.1"/>
    </source>
</evidence>
<keyword evidence="7" id="KW-1185">Reference proteome</keyword>
<feature type="domain" description="Solute-binding protein family 3/N-terminal" evidence="5">
    <location>
        <begin position="33"/>
        <end position="262"/>
    </location>
</feature>
<evidence type="ECO:0000256" key="4">
    <source>
        <dbReference type="SAM" id="SignalP"/>
    </source>
</evidence>
<dbReference type="Proteomes" id="UP000198761">
    <property type="component" value="Unassembled WGS sequence"/>
</dbReference>
<dbReference type="STRING" id="933059.SAMN04488103_10938"/>
<evidence type="ECO:0000256" key="3">
    <source>
        <dbReference type="ARBA" id="ARBA00022729"/>
    </source>
</evidence>
<feature type="chain" id="PRO_5011593932" evidence="4">
    <location>
        <begin position="23"/>
        <end position="338"/>
    </location>
</feature>
<dbReference type="SMART" id="SM00062">
    <property type="entry name" value="PBPb"/>
    <property type="match status" value="1"/>
</dbReference>
<comment type="similarity">
    <text evidence="1">Belongs to the bacterial solute-binding protein 3 family.</text>
</comment>
<dbReference type="EMBL" id="FOCE01000009">
    <property type="protein sequence ID" value="SEN90482.1"/>
    <property type="molecule type" value="Genomic_DNA"/>
</dbReference>
<dbReference type="PANTHER" id="PTHR30085:SF7">
    <property type="entry name" value="AMINO-ACID ABC TRANSPORTER-BINDING PROTEIN YHDW-RELATED"/>
    <property type="match status" value="1"/>
</dbReference>
<dbReference type="Gene3D" id="3.40.190.10">
    <property type="entry name" value="Periplasmic binding protein-like II"/>
    <property type="match status" value="2"/>
</dbReference>
<dbReference type="OrthoDB" id="9777941at2"/>
<feature type="signal peptide" evidence="4">
    <location>
        <begin position="1"/>
        <end position="22"/>
    </location>
</feature>
<dbReference type="PANTHER" id="PTHR30085">
    <property type="entry name" value="AMINO ACID ABC TRANSPORTER PERMEASE"/>
    <property type="match status" value="1"/>
</dbReference>
<evidence type="ECO:0000259" key="5">
    <source>
        <dbReference type="SMART" id="SM00062"/>
    </source>
</evidence>
<evidence type="ECO:0000256" key="2">
    <source>
        <dbReference type="ARBA" id="ARBA00022448"/>
    </source>
</evidence>
<organism evidence="6 7">
    <name type="scientific">Gemmobacter aquatilis</name>
    <dbReference type="NCBI Taxonomy" id="933059"/>
    <lineage>
        <taxon>Bacteria</taxon>
        <taxon>Pseudomonadati</taxon>
        <taxon>Pseudomonadota</taxon>
        <taxon>Alphaproteobacteria</taxon>
        <taxon>Rhodobacterales</taxon>
        <taxon>Paracoccaceae</taxon>
        <taxon>Gemmobacter</taxon>
    </lineage>
</organism>
<evidence type="ECO:0000313" key="7">
    <source>
        <dbReference type="Proteomes" id="UP000198761"/>
    </source>
</evidence>
<name>A0A1H8KBV5_9RHOB</name>
<dbReference type="CDD" id="cd13692">
    <property type="entry name" value="PBP2_BztA"/>
    <property type="match status" value="1"/>
</dbReference>
<gene>
    <name evidence="6" type="ORF">SAMN04488103_10938</name>
</gene>
<keyword evidence="3 4" id="KW-0732">Signal</keyword>
<dbReference type="AlphaFoldDB" id="A0A1H8KBV5"/>
<dbReference type="GO" id="GO:0006865">
    <property type="term" value="P:amino acid transport"/>
    <property type="evidence" value="ECO:0007669"/>
    <property type="project" value="TreeGrafter"/>
</dbReference>
<dbReference type="InterPro" id="IPR001638">
    <property type="entry name" value="Solute-binding_3/MltF_N"/>
</dbReference>
<sequence length="338" mass="35535">MNKSVFLGTLSAAALAAGLAGAATLDDVKARGELICGVNVGLTGFGAPDANGNYQGFDVAICKAVAAAVLGDASKVKYVPTTGETRFTALASGEVDLLVRNSTWTFSRDNDLKFDFVAVNYYDGQGFMVKKDLGVTSAKELDGATVCIQTGTTTELNLADFFKANNMTYTPVNIADDAEGQRQYLAGACDTYTTDASGLAASRATMPDAENHIILPEIISKEPLGPLVRHGDSQWGDIVRWTYFALVAAEEYGVTSANVAEVAASSTNPEVKRILGTEGELGAMLGLDKDWGMRAIAAVGNYGEIFEANIGSATPIGLSRGLNALWTQGGLQYAPPFR</sequence>
<protein>
    <submittedName>
        <fullName evidence="6">L-glutamine-binding protein/L-glutamate-binding protein/L-aspartate-binding protein/L-asparagine-binding protein</fullName>
    </submittedName>
</protein>
<dbReference type="RefSeq" id="WP_091302630.1">
    <property type="nucleotide sequence ID" value="NZ_FOCE01000009.1"/>
</dbReference>
<keyword evidence="2" id="KW-0813">Transport</keyword>
<reference evidence="6 7" key="1">
    <citation type="submission" date="2016-10" db="EMBL/GenBank/DDBJ databases">
        <authorList>
            <person name="de Groot N.N."/>
        </authorList>
    </citation>
    <scope>NUCLEOTIDE SEQUENCE [LARGE SCALE GENOMIC DNA]</scope>
    <source>
        <strain evidence="6 7">DSM 3857</strain>
    </source>
</reference>
<dbReference type="InterPro" id="IPR051455">
    <property type="entry name" value="Bact_solute-bind_prot3"/>
</dbReference>
<dbReference type="Pfam" id="PF00497">
    <property type="entry name" value="SBP_bac_3"/>
    <property type="match status" value="1"/>
</dbReference>
<proteinExistence type="inferred from homology"/>